<feature type="region of interest" description="Disordered" evidence="1">
    <location>
        <begin position="491"/>
        <end position="534"/>
    </location>
</feature>
<feature type="compositionally biased region" description="Low complexity" evidence="1">
    <location>
        <begin position="414"/>
        <end position="430"/>
    </location>
</feature>
<feature type="region of interest" description="Disordered" evidence="1">
    <location>
        <begin position="301"/>
        <end position="340"/>
    </location>
</feature>
<dbReference type="EMBL" id="HBIZ01019388">
    <property type="protein sequence ID" value="CAE0759555.1"/>
    <property type="molecule type" value="Transcribed_RNA"/>
</dbReference>
<feature type="region of interest" description="Disordered" evidence="1">
    <location>
        <begin position="408"/>
        <end position="479"/>
    </location>
</feature>
<organism evidence="3">
    <name type="scientific">Chrysotila carterae</name>
    <name type="common">Marine alga</name>
    <name type="synonym">Syracosphaera carterae</name>
    <dbReference type="NCBI Taxonomy" id="13221"/>
    <lineage>
        <taxon>Eukaryota</taxon>
        <taxon>Haptista</taxon>
        <taxon>Haptophyta</taxon>
        <taxon>Prymnesiophyceae</taxon>
        <taxon>Isochrysidales</taxon>
        <taxon>Isochrysidaceae</taxon>
        <taxon>Chrysotila</taxon>
    </lineage>
</organism>
<name>A0A7S4BAB4_CHRCT</name>
<keyword evidence="2" id="KW-0472">Membrane</keyword>
<keyword evidence="2" id="KW-1133">Transmembrane helix</keyword>
<feature type="compositionally biased region" description="Pro residues" evidence="1">
    <location>
        <begin position="303"/>
        <end position="316"/>
    </location>
</feature>
<gene>
    <name evidence="3" type="ORF">PCAR00345_LOCUS12149</name>
</gene>
<feature type="compositionally biased region" description="Polar residues" evidence="1">
    <location>
        <begin position="517"/>
        <end position="528"/>
    </location>
</feature>
<sequence>MAAASITDTQHAGRFLQNVNPIQCAEIVSRSNSRLLDPPEWCNQNVAHGLNSTLCEATYVSPVFAVDDIALCVFDPPEVAGDEGRCVASESFLCNTVPTQILQLAPTGRNASLQSHKTMSSAEPNMLSSGWPSLKIGLIPTSPPQQAPVPLPPVASTYPLSAPQVDYYFSSPAFSTCSPSAPPSPQHPPPARALRSSPPPLPPLTPGAVTVFRVTLSTIVEGTVETFDQDAHKQLISNQTGVPTDDIVITNVSAASVLVDSYAQVSTNAQAQQVQNDLAGGCSTQTLGNCQEEPGVIEIAVPAPSPPPSPPPPPSSPQQVASPPLPPVLPLPADILPDNDDNDDSNLLPLLVLLVLLVPAAFAAYVAIRYRGRVGIYLKWRNTHSNAYVTWRYLPHERRRELLDELVSRERPKSPQAQPTASKAAAPAPADVETSTSQVALKDLEAHEPPLPRPGAPSTAGARTAPDDVTHSETAAPSCSKAAAFSFTKDSEFKEDSAAEDAGAPSSNVPADELMSTRVSARISSNKLPESYRL</sequence>
<feature type="transmembrane region" description="Helical" evidence="2">
    <location>
        <begin position="347"/>
        <end position="368"/>
    </location>
</feature>
<keyword evidence="2" id="KW-0812">Transmembrane</keyword>
<evidence type="ECO:0000256" key="2">
    <source>
        <dbReference type="SAM" id="Phobius"/>
    </source>
</evidence>
<feature type="region of interest" description="Disordered" evidence="1">
    <location>
        <begin position="178"/>
        <end position="204"/>
    </location>
</feature>
<dbReference type="AlphaFoldDB" id="A0A7S4BAB4"/>
<evidence type="ECO:0000256" key="1">
    <source>
        <dbReference type="SAM" id="MobiDB-lite"/>
    </source>
</evidence>
<proteinExistence type="predicted"/>
<reference evidence="3" key="1">
    <citation type="submission" date="2021-01" db="EMBL/GenBank/DDBJ databases">
        <authorList>
            <person name="Corre E."/>
            <person name="Pelletier E."/>
            <person name="Niang G."/>
            <person name="Scheremetjew M."/>
            <person name="Finn R."/>
            <person name="Kale V."/>
            <person name="Holt S."/>
            <person name="Cochrane G."/>
            <person name="Meng A."/>
            <person name="Brown T."/>
            <person name="Cohen L."/>
        </authorList>
    </citation>
    <scope>NUCLEOTIDE SEQUENCE</scope>
    <source>
        <strain evidence="3">CCMP645</strain>
    </source>
</reference>
<evidence type="ECO:0000313" key="3">
    <source>
        <dbReference type="EMBL" id="CAE0759555.1"/>
    </source>
</evidence>
<feature type="compositionally biased region" description="Pro residues" evidence="1">
    <location>
        <begin position="180"/>
        <end position="204"/>
    </location>
</feature>
<accession>A0A7S4BAB4</accession>
<protein>
    <submittedName>
        <fullName evidence="3">Uncharacterized protein</fullName>
    </submittedName>
</protein>